<protein>
    <submittedName>
        <fullName evidence="3">Uncharacterized protein</fullName>
    </submittedName>
</protein>
<evidence type="ECO:0000256" key="2">
    <source>
        <dbReference type="SAM" id="MobiDB-lite"/>
    </source>
</evidence>
<accession>A0ABT8KCU4</accession>
<feature type="compositionally biased region" description="Basic and acidic residues" evidence="2">
    <location>
        <begin position="274"/>
        <end position="286"/>
    </location>
</feature>
<evidence type="ECO:0000313" key="4">
    <source>
        <dbReference type="Proteomes" id="UP001174208"/>
    </source>
</evidence>
<keyword evidence="1" id="KW-0175">Coiled coil</keyword>
<feature type="compositionally biased region" description="Low complexity" evidence="2">
    <location>
        <begin position="287"/>
        <end position="307"/>
    </location>
</feature>
<comment type="caution">
    <text evidence="3">The sequence shown here is derived from an EMBL/GenBank/DDBJ whole genome shotgun (WGS) entry which is preliminary data.</text>
</comment>
<feature type="region of interest" description="Disordered" evidence="2">
    <location>
        <begin position="1"/>
        <end position="64"/>
    </location>
</feature>
<sequence>MSGRATGPAASQDLDGPALAWTGETTLDRRRGCRRDGRAHRRPGSAGAPARADDPSWDEVQAAKSNAAAAQTQVDRINGLLAQLQTAAAAAGDLAVKRAAAFGAAQTALATATEKATGLAQQADRAKQEAEELKAQSGRLAAQLTRSGASDVSLRLFLSGSTASSDGLLYQLGAVSKLADRSSSLFSRATAQKNLAASLSDQAAAAQKERDRLAQEAQQASAQADAAKEAADASVAEQRTRADTLYAQLATLKNTEASVERAYAQGEALRKAREEAARLAREEQERQQQQQQQQQQEQEEAANAAAAPTAPPLHRPASSSTRPELRPMPRAASARTAGAATRWAASSGCGPRSRAGAPTRTTPPAAPMASRRRCRAARWRPREPTGAPMRPPRDRGGSPTSPAGTVRRALPCRGTGHNWY</sequence>
<evidence type="ECO:0000313" key="3">
    <source>
        <dbReference type="EMBL" id="MDN4614827.1"/>
    </source>
</evidence>
<feature type="compositionally biased region" description="Low complexity" evidence="2">
    <location>
        <begin position="330"/>
        <end position="369"/>
    </location>
</feature>
<keyword evidence="4" id="KW-1185">Reference proteome</keyword>
<name>A0ABT8KCU4_9MICO</name>
<organism evidence="3 4">
    <name type="scientific">Leifsonia williamsii</name>
    <dbReference type="NCBI Taxonomy" id="3035919"/>
    <lineage>
        <taxon>Bacteria</taxon>
        <taxon>Bacillati</taxon>
        <taxon>Actinomycetota</taxon>
        <taxon>Actinomycetes</taxon>
        <taxon>Micrococcales</taxon>
        <taxon>Microbacteriaceae</taxon>
        <taxon>Leifsonia</taxon>
    </lineage>
</organism>
<evidence type="ECO:0000256" key="1">
    <source>
        <dbReference type="SAM" id="Coils"/>
    </source>
</evidence>
<reference evidence="3" key="1">
    <citation type="submission" date="2023-06" db="EMBL/GenBank/DDBJ databases">
        <title>MT1 and MT2 Draft Genomes of Novel Species.</title>
        <authorList>
            <person name="Venkateswaran K."/>
        </authorList>
    </citation>
    <scope>NUCLEOTIDE SEQUENCE</scope>
    <source>
        <strain evidence="3">F6_8S_P_1B</strain>
    </source>
</reference>
<feature type="compositionally biased region" description="Low complexity" evidence="2">
    <location>
        <begin position="215"/>
        <end position="225"/>
    </location>
</feature>
<dbReference type="EMBL" id="JAROCF010000001">
    <property type="protein sequence ID" value="MDN4614827.1"/>
    <property type="molecule type" value="Genomic_DNA"/>
</dbReference>
<feature type="coiled-coil region" evidence="1">
    <location>
        <begin position="109"/>
        <end position="143"/>
    </location>
</feature>
<feature type="region of interest" description="Disordered" evidence="2">
    <location>
        <begin position="202"/>
        <end position="235"/>
    </location>
</feature>
<feature type="compositionally biased region" description="Basic residues" evidence="2">
    <location>
        <begin position="370"/>
        <end position="379"/>
    </location>
</feature>
<dbReference type="Proteomes" id="UP001174208">
    <property type="component" value="Unassembled WGS sequence"/>
</dbReference>
<dbReference type="RefSeq" id="WP_301230588.1">
    <property type="nucleotide sequence ID" value="NZ_JAROCF010000001.1"/>
</dbReference>
<feature type="region of interest" description="Disordered" evidence="2">
    <location>
        <begin position="274"/>
        <end position="420"/>
    </location>
</feature>
<feature type="compositionally biased region" description="Basic and acidic residues" evidence="2">
    <location>
        <begin position="26"/>
        <end position="36"/>
    </location>
</feature>
<gene>
    <name evidence="3" type="ORF">P5G50_10210</name>
</gene>
<proteinExistence type="predicted"/>